<proteinExistence type="predicted"/>
<feature type="region of interest" description="Disordered" evidence="1">
    <location>
        <begin position="1"/>
        <end position="37"/>
    </location>
</feature>
<gene>
    <name evidence="3" type="ORF">E5676_scaffold1607G00250</name>
    <name evidence="2" type="ORF">E6C27_scaffold98G00840</name>
</gene>
<evidence type="ECO:0000313" key="2">
    <source>
        <dbReference type="EMBL" id="KAA0058916.1"/>
    </source>
</evidence>
<protein>
    <recommendedName>
        <fullName evidence="6">VQ domain-containing protein</fullName>
    </recommendedName>
</protein>
<evidence type="ECO:0008006" key="6">
    <source>
        <dbReference type="Google" id="ProtNLM"/>
    </source>
</evidence>
<dbReference type="EMBL" id="SSTE01006658">
    <property type="protein sequence ID" value="KAA0058916.1"/>
    <property type="molecule type" value="Genomic_DNA"/>
</dbReference>
<accession>A0A5A7UXK4</accession>
<evidence type="ECO:0000313" key="4">
    <source>
        <dbReference type="Proteomes" id="UP000321393"/>
    </source>
</evidence>
<evidence type="ECO:0000313" key="3">
    <source>
        <dbReference type="EMBL" id="TYK23714.1"/>
    </source>
</evidence>
<dbReference type="EMBL" id="SSTD01004395">
    <property type="protein sequence ID" value="TYK23714.1"/>
    <property type="molecule type" value="Genomic_DNA"/>
</dbReference>
<reference evidence="4 5" key="1">
    <citation type="submission" date="2019-08" db="EMBL/GenBank/DDBJ databases">
        <title>Draft genome sequences of two oriental melons (Cucumis melo L. var makuwa).</title>
        <authorList>
            <person name="Kwon S.-Y."/>
        </authorList>
    </citation>
    <scope>NUCLEOTIDE SEQUENCE [LARGE SCALE GENOMIC DNA]</scope>
    <source>
        <strain evidence="5">cv. Chang Bougi</strain>
        <strain evidence="4">cv. SW 3</strain>
        <tissue evidence="2">Leaf</tissue>
    </source>
</reference>
<evidence type="ECO:0000313" key="5">
    <source>
        <dbReference type="Proteomes" id="UP000321947"/>
    </source>
</evidence>
<evidence type="ECO:0000256" key="1">
    <source>
        <dbReference type="SAM" id="MobiDB-lite"/>
    </source>
</evidence>
<name>A0A5A7UXK4_CUCMM</name>
<dbReference type="Proteomes" id="UP000321947">
    <property type="component" value="Unassembled WGS sequence"/>
</dbReference>
<organism evidence="2 4">
    <name type="scientific">Cucumis melo var. makuwa</name>
    <name type="common">Oriental melon</name>
    <dbReference type="NCBI Taxonomy" id="1194695"/>
    <lineage>
        <taxon>Eukaryota</taxon>
        <taxon>Viridiplantae</taxon>
        <taxon>Streptophyta</taxon>
        <taxon>Embryophyta</taxon>
        <taxon>Tracheophyta</taxon>
        <taxon>Spermatophyta</taxon>
        <taxon>Magnoliopsida</taxon>
        <taxon>eudicotyledons</taxon>
        <taxon>Gunneridae</taxon>
        <taxon>Pentapetalae</taxon>
        <taxon>rosids</taxon>
        <taxon>fabids</taxon>
        <taxon>Cucurbitales</taxon>
        <taxon>Cucurbitaceae</taxon>
        <taxon>Benincaseae</taxon>
        <taxon>Cucumis</taxon>
    </lineage>
</organism>
<dbReference type="AlphaFoldDB" id="A0A5A7UXK4"/>
<dbReference type="Proteomes" id="UP000321393">
    <property type="component" value="Unassembled WGS sequence"/>
</dbReference>
<feature type="region of interest" description="Disordered" evidence="1">
    <location>
        <begin position="79"/>
        <end position="105"/>
    </location>
</feature>
<sequence>MSSSKFPPSEGTKHLLQISNNSRNIKKPPLPTKRAPPVVKYELEPRIINVQTPTDFKYIVQLLTGDPNRPPPVYPCNCDHHDNYNNPQQPDDHPQGILSPAPTSLRPLVSPGDFTPFPSSFDQDFNSFDLLQELEVEPPTLSLSPPVINISPSPSPPPSPLPVPQPIFRVSPSMYTEIPPSFYTQQPPMFFPPNSN</sequence>
<comment type="caution">
    <text evidence="2">The sequence shown here is derived from an EMBL/GenBank/DDBJ whole genome shotgun (WGS) entry which is preliminary data.</text>
</comment>
<dbReference type="OrthoDB" id="10596821at2759"/>